<dbReference type="Proteomes" id="UP000786693">
    <property type="component" value="Unassembled WGS sequence"/>
</dbReference>
<dbReference type="EMBL" id="BPFH01000002">
    <property type="protein sequence ID" value="GIT94552.1"/>
    <property type="molecule type" value="Genomic_DNA"/>
</dbReference>
<sequence>MELALMKLRIVSSSLFAAILPFAAVADVYSARNTPHFGFVTIEVADAFTVSSMCTVSGGASQERLETLTDFLPGIGTTIMALLNWASLEKGEVFCGLRQYEGPGPFTVPAETKGFELTIRAYSDGEQVGSDLSPRFACRPRGIFNVNRFGFCFEEGGRQELNGEAAEYVVACIETSAPGDGQVVSFLLYAGDGASETIQAMVADGLQMSATSIAHRELIRSFTAPKKRNAESL</sequence>
<name>A0ABQ4NJF6_9RHOB</name>
<organism evidence="2 3">
    <name type="scientific">Jannaschia pagri</name>
    <dbReference type="NCBI Taxonomy" id="2829797"/>
    <lineage>
        <taxon>Bacteria</taxon>
        <taxon>Pseudomonadati</taxon>
        <taxon>Pseudomonadota</taxon>
        <taxon>Alphaproteobacteria</taxon>
        <taxon>Rhodobacterales</taxon>
        <taxon>Roseobacteraceae</taxon>
        <taxon>Jannaschia</taxon>
    </lineage>
</organism>
<evidence type="ECO:0000313" key="2">
    <source>
        <dbReference type="EMBL" id="GIT94552.1"/>
    </source>
</evidence>
<keyword evidence="3" id="KW-1185">Reference proteome</keyword>
<comment type="caution">
    <text evidence="2">The sequence shown here is derived from an EMBL/GenBank/DDBJ whole genome shotgun (WGS) entry which is preliminary data.</text>
</comment>
<evidence type="ECO:0000313" key="3">
    <source>
        <dbReference type="Proteomes" id="UP000786693"/>
    </source>
</evidence>
<accession>A0ABQ4NJF6</accession>
<reference evidence="2 3" key="1">
    <citation type="submission" date="2021-05" db="EMBL/GenBank/DDBJ databases">
        <title>Bacteria Genome sequencing.</title>
        <authorList>
            <person name="Takabe Y."/>
            <person name="Nakajima Y."/>
            <person name="Suzuki S."/>
            <person name="Shiozaki T."/>
        </authorList>
    </citation>
    <scope>NUCLEOTIDE SEQUENCE [LARGE SCALE GENOMIC DNA]</scope>
    <source>
        <strain evidence="2 3">AI_62</strain>
    </source>
</reference>
<evidence type="ECO:0000256" key="1">
    <source>
        <dbReference type="SAM" id="SignalP"/>
    </source>
</evidence>
<feature type="chain" id="PRO_5045630293" evidence="1">
    <location>
        <begin position="27"/>
        <end position="233"/>
    </location>
</feature>
<keyword evidence="1" id="KW-0732">Signal</keyword>
<protein>
    <submittedName>
        <fullName evidence="2">Uncharacterized protein</fullName>
    </submittedName>
</protein>
<gene>
    <name evidence="2" type="ORF">JANAI62_11750</name>
</gene>
<feature type="signal peptide" evidence="1">
    <location>
        <begin position="1"/>
        <end position="26"/>
    </location>
</feature>
<proteinExistence type="predicted"/>